<organism evidence="1 2">
    <name type="scientific">Caenorhabditis angaria</name>
    <dbReference type="NCBI Taxonomy" id="860376"/>
    <lineage>
        <taxon>Eukaryota</taxon>
        <taxon>Metazoa</taxon>
        <taxon>Ecdysozoa</taxon>
        <taxon>Nematoda</taxon>
        <taxon>Chromadorea</taxon>
        <taxon>Rhabditida</taxon>
        <taxon>Rhabditina</taxon>
        <taxon>Rhabditomorpha</taxon>
        <taxon>Rhabditoidea</taxon>
        <taxon>Rhabditidae</taxon>
        <taxon>Peloderinae</taxon>
        <taxon>Caenorhabditis</taxon>
    </lineage>
</organism>
<sequence length="92" mass="10801">MFKCRTMNDQILTQKHVLNILYQMFQPRITIHKIINHLKKPTRSLSVTDLNAQYEISCQSNIQQKPQPLSMTKENASCRVADWITNLDINKE</sequence>
<gene>
    <name evidence="1" type="ORF">CAMP_LOCUS18235</name>
</gene>
<dbReference type="EMBL" id="CANHGI010000006">
    <property type="protein sequence ID" value="CAI5455598.1"/>
    <property type="molecule type" value="Genomic_DNA"/>
</dbReference>
<name>A0A9P1J2C3_9PELO</name>
<accession>A0A9P1J2C3</accession>
<dbReference type="AlphaFoldDB" id="A0A9P1J2C3"/>
<protein>
    <submittedName>
        <fullName evidence="1">Uncharacterized protein</fullName>
    </submittedName>
</protein>
<reference evidence="1" key="1">
    <citation type="submission" date="2022-11" db="EMBL/GenBank/DDBJ databases">
        <authorList>
            <person name="Kikuchi T."/>
        </authorList>
    </citation>
    <scope>NUCLEOTIDE SEQUENCE</scope>
    <source>
        <strain evidence="1">PS1010</strain>
    </source>
</reference>
<evidence type="ECO:0000313" key="1">
    <source>
        <dbReference type="EMBL" id="CAI5455598.1"/>
    </source>
</evidence>
<dbReference type="Proteomes" id="UP001152747">
    <property type="component" value="Unassembled WGS sequence"/>
</dbReference>
<keyword evidence="2" id="KW-1185">Reference proteome</keyword>
<evidence type="ECO:0000313" key="2">
    <source>
        <dbReference type="Proteomes" id="UP001152747"/>
    </source>
</evidence>
<proteinExistence type="predicted"/>
<dbReference type="OrthoDB" id="5830545at2759"/>
<comment type="caution">
    <text evidence="1">The sequence shown here is derived from an EMBL/GenBank/DDBJ whole genome shotgun (WGS) entry which is preliminary data.</text>
</comment>